<feature type="compositionally biased region" description="Polar residues" evidence="12">
    <location>
        <begin position="594"/>
        <end position="605"/>
    </location>
</feature>
<feature type="region of interest" description="Disordered" evidence="12">
    <location>
        <begin position="1121"/>
        <end position="1194"/>
    </location>
</feature>
<dbReference type="GO" id="GO:0005874">
    <property type="term" value="C:microtubule"/>
    <property type="evidence" value="ECO:0007669"/>
    <property type="project" value="UniProtKB-KW"/>
</dbReference>
<dbReference type="InterPro" id="IPR009003">
    <property type="entry name" value="Peptidase_S1_PA"/>
</dbReference>
<feature type="compositionally biased region" description="Basic and acidic residues" evidence="12">
    <location>
        <begin position="683"/>
        <end position="705"/>
    </location>
</feature>
<evidence type="ECO:0000313" key="17">
    <source>
        <dbReference type="EMBL" id="TGZ54157.1"/>
    </source>
</evidence>
<dbReference type="SMART" id="SM00192">
    <property type="entry name" value="LDLa"/>
    <property type="match status" value="5"/>
</dbReference>
<dbReference type="InterPro" id="IPR036872">
    <property type="entry name" value="CH_dom_sf"/>
</dbReference>
<feature type="disulfide bond" evidence="10">
    <location>
        <begin position="2045"/>
        <end position="2060"/>
    </location>
</feature>
<proteinExistence type="inferred from homology"/>
<feature type="compositionally biased region" description="Basic and acidic residues" evidence="12">
    <location>
        <begin position="1126"/>
        <end position="1136"/>
    </location>
</feature>
<dbReference type="Pfam" id="PF15494">
    <property type="entry name" value="SRCR_2"/>
    <property type="match status" value="1"/>
</dbReference>
<feature type="region of interest" description="Disordered" evidence="12">
    <location>
        <begin position="65"/>
        <end position="93"/>
    </location>
</feature>
<evidence type="ECO:0000256" key="1">
    <source>
        <dbReference type="ARBA" id="ARBA00004245"/>
    </source>
</evidence>
<feature type="compositionally biased region" description="Polar residues" evidence="12">
    <location>
        <begin position="1577"/>
        <end position="1592"/>
    </location>
</feature>
<feature type="region of interest" description="Disordered" evidence="12">
    <location>
        <begin position="2830"/>
        <end position="2889"/>
    </location>
</feature>
<dbReference type="PANTHER" id="PTHR10623">
    <property type="entry name" value="MICROTUBULE-ASSOCIATED PROTEIN RP/EB FAMILY MEMBER"/>
    <property type="match status" value="1"/>
</dbReference>
<evidence type="ECO:0000256" key="8">
    <source>
        <dbReference type="ARBA" id="ARBA00023212"/>
    </source>
</evidence>
<evidence type="ECO:0000256" key="6">
    <source>
        <dbReference type="ARBA" id="ARBA00022776"/>
    </source>
</evidence>
<feature type="disulfide bond" evidence="10">
    <location>
        <begin position="2006"/>
        <end position="2021"/>
    </location>
</feature>
<comment type="similarity">
    <text evidence="2">Belongs to the MAPRE family.</text>
</comment>
<keyword evidence="18" id="KW-1185">Reference proteome</keyword>
<evidence type="ECO:0000256" key="5">
    <source>
        <dbReference type="ARBA" id="ARBA00022701"/>
    </source>
</evidence>
<feature type="compositionally biased region" description="Basic and acidic residues" evidence="12">
    <location>
        <begin position="1149"/>
        <end position="1163"/>
    </location>
</feature>
<dbReference type="EMBL" id="QBLH01000812">
    <property type="protein sequence ID" value="TGZ54157.1"/>
    <property type="molecule type" value="Genomic_DNA"/>
</dbReference>
<keyword evidence="4" id="KW-0132">Cell division</keyword>
<dbReference type="Gene3D" id="2.40.10.10">
    <property type="entry name" value="Trypsin-like serine proteases"/>
    <property type="match status" value="1"/>
</dbReference>
<protein>
    <submittedName>
        <fullName evidence="17">Low-density lipoprotein receptor-related protein 1B</fullName>
    </submittedName>
</protein>
<dbReference type="InterPro" id="IPR023415">
    <property type="entry name" value="LDLR_class-A_CS"/>
</dbReference>
<feature type="region of interest" description="Disordered" evidence="12">
    <location>
        <begin position="2952"/>
        <end position="2973"/>
    </location>
</feature>
<feature type="region of interest" description="Disordered" evidence="12">
    <location>
        <begin position="1259"/>
        <end position="1283"/>
    </location>
</feature>
<feature type="compositionally biased region" description="Basic and acidic residues" evidence="12">
    <location>
        <begin position="606"/>
        <end position="624"/>
    </location>
</feature>
<gene>
    <name evidence="17" type="ORF">DBV15_08773</name>
</gene>
<feature type="region of interest" description="Disordered" evidence="12">
    <location>
        <begin position="528"/>
        <end position="633"/>
    </location>
</feature>
<dbReference type="PROSITE" id="PS50021">
    <property type="entry name" value="CH"/>
    <property type="match status" value="1"/>
</dbReference>
<keyword evidence="13" id="KW-0472">Membrane</keyword>
<dbReference type="GO" id="GO:0006508">
    <property type="term" value="P:proteolysis"/>
    <property type="evidence" value="ECO:0007669"/>
    <property type="project" value="InterPro"/>
</dbReference>
<dbReference type="Pfam" id="PF00089">
    <property type="entry name" value="Trypsin"/>
    <property type="match status" value="1"/>
</dbReference>
<feature type="compositionally biased region" description="Basic and acidic residues" evidence="12">
    <location>
        <begin position="1565"/>
        <end position="1575"/>
    </location>
</feature>
<reference evidence="17 18" key="1">
    <citation type="journal article" date="2019" name="Philos. Trans. R. Soc. Lond., B, Biol. Sci.">
        <title>Ant behaviour and brain gene expression of defending hosts depend on the ecological success of the intruding social parasite.</title>
        <authorList>
            <person name="Kaur R."/>
            <person name="Stoldt M."/>
            <person name="Jongepier E."/>
            <person name="Feldmeyer B."/>
            <person name="Menzel F."/>
            <person name="Bornberg-Bauer E."/>
            <person name="Foitzik S."/>
        </authorList>
    </citation>
    <scope>NUCLEOTIDE SEQUENCE [LARGE SCALE GENOMIC DNA]</scope>
    <source>
        <tissue evidence="17">Whole body</tissue>
    </source>
</reference>
<dbReference type="InterPro" id="IPR043504">
    <property type="entry name" value="Peptidase_S1_PA_chymotrypsin"/>
</dbReference>
<dbReference type="STRING" id="300112.A0A4S2L1E2"/>
<evidence type="ECO:0000313" key="18">
    <source>
        <dbReference type="Proteomes" id="UP000310200"/>
    </source>
</evidence>
<feature type="domain" description="Peptidase S1" evidence="15">
    <location>
        <begin position="2264"/>
        <end position="2491"/>
    </location>
</feature>
<dbReference type="Pfam" id="PF03271">
    <property type="entry name" value="EB1"/>
    <property type="match status" value="1"/>
</dbReference>
<dbReference type="GO" id="GO:0016020">
    <property type="term" value="C:membrane"/>
    <property type="evidence" value="ECO:0007669"/>
    <property type="project" value="InterPro"/>
</dbReference>
<evidence type="ECO:0000256" key="13">
    <source>
        <dbReference type="SAM" id="Phobius"/>
    </source>
</evidence>
<dbReference type="InterPro" id="IPR001715">
    <property type="entry name" value="CH_dom"/>
</dbReference>
<organism evidence="17 18">
    <name type="scientific">Temnothorax longispinosus</name>
    <dbReference type="NCBI Taxonomy" id="300112"/>
    <lineage>
        <taxon>Eukaryota</taxon>
        <taxon>Metazoa</taxon>
        <taxon>Ecdysozoa</taxon>
        <taxon>Arthropoda</taxon>
        <taxon>Hexapoda</taxon>
        <taxon>Insecta</taxon>
        <taxon>Pterygota</taxon>
        <taxon>Neoptera</taxon>
        <taxon>Endopterygota</taxon>
        <taxon>Hymenoptera</taxon>
        <taxon>Apocrita</taxon>
        <taxon>Aculeata</taxon>
        <taxon>Formicoidea</taxon>
        <taxon>Formicidae</taxon>
        <taxon>Myrmicinae</taxon>
        <taxon>Temnothorax</taxon>
    </lineage>
</organism>
<dbReference type="InterPro" id="IPR027328">
    <property type="entry name" value="MAPRE"/>
</dbReference>
<dbReference type="Gene3D" id="1.20.5.1430">
    <property type="match status" value="1"/>
</dbReference>
<dbReference type="SUPFAM" id="SSF57424">
    <property type="entry name" value="LDL receptor-like module"/>
    <property type="match status" value="5"/>
</dbReference>
<feature type="compositionally biased region" description="Basic and acidic residues" evidence="12">
    <location>
        <begin position="542"/>
        <end position="558"/>
    </location>
</feature>
<evidence type="ECO:0000256" key="9">
    <source>
        <dbReference type="ARBA" id="ARBA00023306"/>
    </source>
</evidence>
<feature type="disulfide bond" evidence="10">
    <location>
        <begin position="2033"/>
        <end position="2051"/>
    </location>
</feature>
<feature type="transmembrane region" description="Helical" evidence="13">
    <location>
        <begin position="285"/>
        <end position="309"/>
    </location>
</feature>
<dbReference type="Pfam" id="PF00057">
    <property type="entry name" value="Ldl_recept_a"/>
    <property type="match status" value="5"/>
</dbReference>
<evidence type="ECO:0000259" key="16">
    <source>
        <dbReference type="PROSITE" id="PS51230"/>
    </source>
</evidence>
<dbReference type="CDD" id="cd00190">
    <property type="entry name" value="Tryp_SPc"/>
    <property type="match status" value="1"/>
</dbReference>
<keyword evidence="13" id="KW-1133">Transmembrane helix</keyword>
<dbReference type="PROSITE" id="PS50240">
    <property type="entry name" value="TRYPSIN_DOM"/>
    <property type="match status" value="1"/>
</dbReference>
<accession>A0A4S2L1E2</accession>
<keyword evidence="13" id="KW-0812">Transmembrane</keyword>
<dbReference type="Gene3D" id="1.10.418.10">
    <property type="entry name" value="Calponin-like domain"/>
    <property type="match status" value="2"/>
</dbReference>
<evidence type="ECO:0000259" key="14">
    <source>
        <dbReference type="PROSITE" id="PS50021"/>
    </source>
</evidence>
<dbReference type="SMART" id="SM00020">
    <property type="entry name" value="Tryp_SPc"/>
    <property type="match status" value="1"/>
</dbReference>
<dbReference type="InterPro" id="IPR001190">
    <property type="entry name" value="SRCR"/>
</dbReference>
<feature type="compositionally biased region" description="Basic and acidic residues" evidence="12">
    <location>
        <begin position="1171"/>
        <end position="1187"/>
    </location>
</feature>
<dbReference type="CDD" id="cd00014">
    <property type="entry name" value="CH_SF"/>
    <property type="match status" value="1"/>
</dbReference>
<feature type="compositionally biased region" description="Polar residues" evidence="12">
    <location>
        <begin position="1750"/>
        <end position="1761"/>
    </location>
</feature>
<evidence type="ECO:0000256" key="12">
    <source>
        <dbReference type="SAM" id="MobiDB-lite"/>
    </source>
</evidence>
<dbReference type="InterPro" id="IPR036133">
    <property type="entry name" value="EB1_C_sf"/>
</dbReference>
<feature type="disulfide bond" evidence="10">
    <location>
        <begin position="2108"/>
        <end position="2126"/>
    </location>
</feature>
<evidence type="ECO:0000256" key="10">
    <source>
        <dbReference type="PROSITE-ProRule" id="PRU00124"/>
    </source>
</evidence>
<feature type="compositionally biased region" description="Polar residues" evidence="12">
    <location>
        <begin position="559"/>
        <end position="578"/>
    </location>
</feature>
<feature type="disulfide bond" evidence="10">
    <location>
        <begin position="2026"/>
        <end position="2038"/>
    </location>
</feature>
<comment type="caution">
    <text evidence="17">The sequence shown here is derived from an EMBL/GenBank/DDBJ whole genome shotgun (WGS) entry which is preliminary data.</text>
</comment>
<dbReference type="InterPro" id="IPR036055">
    <property type="entry name" value="LDL_receptor-like_sf"/>
</dbReference>
<keyword evidence="8" id="KW-0206">Cytoskeleton</keyword>
<keyword evidence="5 11" id="KW-0493">Microtubule</keyword>
<feature type="disulfide bond" evidence="10">
    <location>
        <begin position="1994"/>
        <end position="2012"/>
    </location>
</feature>
<dbReference type="InterPro" id="IPR002172">
    <property type="entry name" value="LDrepeatLR_classA_rpt"/>
</dbReference>
<feature type="compositionally biased region" description="Basic and acidic residues" evidence="12">
    <location>
        <begin position="579"/>
        <end position="593"/>
    </location>
</feature>
<feature type="region of interest" description="Disordered" evidence="12">
    <location>
        <begin position="1476"/>
        <end position="1495"/>
    </location>
</feature>
<evidence type="ECO:0000256" key="3">
    <source>
        <dbReference type="ARBA" id="ARBA00022490"/>
    </source>
</evidence>
<dbReference type="PROSITE" id="PS01209">
    <property type="entry name" value="LDLRA_1"/>
    <property type="match status" value="4"/>
</dbReference>
<dbReference type="Proteomes" id="UP000310200">
    <property type="component" value="Unassembled WGS sequence"/>
</dbReference>
<feature type="disulfide bond" evidence="10">
    <location>
        <begin position="2120"/>
        <end position="2135"/>
    </location>
</feature>
<keyword evidence="9" id="KW-0131">Cell cycle</keyword>
<evidence type="ECO:0000256" key="2">
    <source>
        <dbReference type="ARBA" id="ARBA00010729"/>
    </source>
</evidence>
<feature type="region of interest" description="Disordered" evidence="12">
    <location>
        <begin position="1557"/>
        <end position="1592"/>
    </location>
</feature>
<feature type="region of interest" description="Disordered" evidence="12">
    <location>
        <begin position="1733"/>
        <end position="1780"/>
    </location>
</feature>
<dbReference type="GO" id="GO:0004252">
    <property type="term" value="F:serine-type endopeptidase activity"/>
    <property type="evidence" value="ECO:0007669"/>
    <property type="project" value="InterPro"/>
</dbReference>
<dbReference type="GO" id="GO:0008017">
    <property type="term" value="F:microtubule binding"/>
    <property type="evidence" value="ECO:0007669"/>
    <property type="project" value="InterPro"/>
</dbReference>
<keyword evidence="17" id="KW-0675">Receptor</keyword>
<feature type="disulfide bond" evidence="10">
    <location>
        <begin position="1968"/>
        <end position="1983"/>
    </location>
</feature>
<evidence type="ECO:0000256" key="4">
    <source>
        <dbReference type="ARBA" id="ARBA00022618"/>
    </source>
</evidence>
<dbReference type="FunFam" id="1.20.5.1430:FF:000005">
    <property type="entry name" value="Eb1, isoform E"/>
    <property type="match status" value="1"/>
</dbReference>
<comment type="caution">
    <text evidence="10">Lacks conserved residue(s) required for the propagation of feature annotation.</text>
</comment>
<sequence length="2973" mass="330546">MIGENELVKLHVTLSLHLIFNCRNETHDRRHQAGVISFRRRDREMSDAEGTDNPAFANEDERVGDSKLENGGQQQAALNQDRKSSADGAPVENGHQRSFISQHYVEPIKPSTEPCYKTETRIEVPADNTEKSVPEPKLNGVHGNGNNNDASFLNNSATSVQINESGKKEQIEAVNLELVSMRPYTGNNIQTKGQEACEVPADPYEEYFVPVNEHRKYIRGPEAEVETTVAGVRFDLGPGVGREGLSLRDPAAGLVDYSHWLTALRGEKLYVTKDKRSRNSYWRRMAWGMALLVIVIAVIIAILAATGVFPTQKAEPLENVNESNTRQLNEVQTAGSQEYVKDPPLSPPPLTSTFPPWHTTDETLFDIVPDALDGTLRLDDFDWNDDFSDIKSRVYRQVSAEIEEHLGNILRQTGSTSVIKVYDINKEGEIKFRISHPPRNAPEESQEYIEDVLRKNGNMIGQYHLNRLHVGKLIDQCEYGNLGCTGNCKYDYPAGTFTCICNSGERLHHDGKTCVDDSDLSNVEMDDVMPQSSTEPVNDFQGRSRDPGAVDFEPRHPNTWENTDFKTNSAETDTSTSKPKTEHVHPEQPEHVSIEQQSESTPTTKHVSENDNSHWNHEHSHHSIETTTEAKSSIKPLFTPTAKSEIAPEIESTVEAEAITEKDPNTKSMPVTESATTVDETDSEVKSKMETHHLTTTESYLESKTEIPNQSEFTVKSMSHDDASTESPTQTSLLDDAGTTDVPKSLINLINKSNNSKNDETLTTIVKSNETLTDDNSSLQVIPLTSTNKSVNINDNVETKMEITTIQPTNKDEITESAITDAGLTTLNYRDLKQNDSVNVASVKPENREKLVAEQFTQNPGLQETKESDFTTEMNFDANLSNIQSENSTTGERDLTIEQKSGTSLDIFKQPISTTAATTLPVTSIEEKIELTTKSTNDRYSSTGYFHTIEINGVSNRNPETYNTKVRETTTTIPETTPTDMLTQPIPGYREEHVPEPALQPNTPDSNEKNVIEHMPTTIFPKIPKNFAHNVEPLREPIVKSADDEHIMLIPKSEQQPIEIHAIIPQLIPEQATNRTLKAENSTTELKNGVMVNEDVNVKKSAENTTSIGSSTMRSDEAIAHTSNNRRPDEIQEHSTSHPLHPAIFPENSVDHSAGKSDDRPVEDMSPFLPDVHKEKESMKKAPRLDKDEQDVPNPFETHIDDVITHRPSIRNNAGRMNETETKDLLNDVSSHSINDKSASKIINDTEYKILNVLHQNSSTKSVDNDGTEDITDQKSSGFSEDNDEELKVIPLTIKDKSVDSISQTTIQPIDKKTKPPVDVTSAGKKVEKEVGGIAIESSVASSEKPEENAVEDHYNDITDETLSKEYRHDTGIPIKVIESSKKAVLKNVDSVKVPYNDPSLTTFDVVKKKNATIEKIASDTTQNPMITKTEDAVDNQMEDGRMTTQEPVLPIEIQQEISTTIGTDKVEITTVIDDGKHEENNTEAPNVSQSDEKEAVTAAQITTTPTTLETKTTAQIPILPEELQTTESDMLTTTLSEEMSSEDKKMKDKKITDKTISTDDVDDETSKSEAEKENAVTPSDLMTDTNSTSERSMAATTIYESNVSLGSGRRIEYDENGREIGSATESAKIETTPMMTTEKYIASGVEGTSPMPNDVTTTEDVRPVTEVLDDTQPMVNYRMLFTTIPPRPISLDSELSEEALRVIPLEKSPESKKKPIDKKGFDKYKYKKEKDLSLEDQNEDNVLTERSDSTILSQTEQPISPVTPENRDEELSDSVVSSDIDPNVPRFTVADKEGNILPISKWKATGSMDRSENRGAVAETKPKNYPSFIPVSEEIIDSVPVTEPYVIMRNTRPMIVPGDTKKTAANETTVEGRANANETAGQDDTFFSDQLFSDFEETKGDRVTEEPITTARTSPLDVKVESTTAIASSPSGTSSPGIFSKCTTGQFQCVNGTSRNGAYCVPQSAKCDSENDCSDGSDELNCEAEGCPGNFRCANGQCLKRHLVCNKIADCDDGSDEHDCENWRCQSDEFRCPNGRCIPGLWQCNGRPDCEGHQDEYNCAENCGNNEFLCPTEKWCIPQAWRCNGVADCVNGEDEKLCDCAVDQFKCQNGGCIPRVQVCDGTENCPDYSDEWGCLIANATADRNLTDAETDGNTESELTNRVPFLKIRQHDSDYLVCSDGWSEEFSDSYCQALGFAGSDETIESFAWDRSQKVLRLKTNPNYRLPLVTNLEDMGFCVSDKVVQVSCQEFTCGLHYAEEPTARSADGTPANHEQWSSVALLKETEGGTACTASILSPMHALASYSCIYRHKEKSEWQLFTGENMLKGHTVKNIVPYPQVKYNQFLYNNDIALIELGEPLIFSTNVSAVCLPKQPIQPRQICVTAGWGFLMNGEMNLQQYLKFLPVPTNNSDKCNATSHYAGFITEHDICTDKGPCYNDEGAPLMCASESQGTSERWEIQGLLSHHSRCSRGHPAIYSSLEPALSWLRETFTLCTPITRRLITAFGFSLPDNAELINELTSASRSTTAFGGAGSSTLIILPSPYTCFSKLAILSSSNLTADISRAKIRKQTFARTVIEIQQAGECQKRVYVNYSEIFTILEIYLCCLWNKRSNMAVNVYATNMTSDNLSRHDMLAWVNDCLQSSFTKIEELCTGAVYCQFMDMLFPGSVPLKRVKFKTNLEHEYIQNFKILQGGFKKMNVDKWFKKFFDANYDGREYDAYDARGCIPLGSGVDGTHTLSNPQLVPLPPQSKQPQIQQRQIQQRNIVPRQQQGILLQISILHGRFLHAVIVPIDRLVKGRFQDNFEFLQWFKKFFDANYSGAEPYDALAMRGGEPMGSGGSNAPRGGSNMKRASPRDTVNSAKPAPRTTVNKVQPPYRAPPKTTVGNRGDNGKIEELSAQLVELKMSVEGLEKERDFYFGKLRDIEVMCQDCDNGGDPPPIIQKILEVLYATEDGFAPPEELEGDGLAPDDEEEY</sequence>
<comment type="subcellular location">
    <subcellularLocation>
        <location evidence="1">Cytoplasm</location>
        <location evidence="1">Cytoskeleton</location>
    </subcellularLocation>
</comment>
<keyword evidence="6" id="KW-0498">Mitosis</keyword>
<feature type="domain" description="EB1 C-terminal" evidence="16">
    <location>
        <begin position="2884"/>
        <end position="2956"/>
    </location>
</feature>
<dbReference type="PROSITE" id="PS51230">
    <property type="entry name" value="EB1_C"/>
    <property type="match status" value="1"/>
</dbReference>
<dbReference type="SUPFAM" id="SSF140612">
    <property type="entry name" value="EB1 dimerisation domain-like"/>
    <property type="match status" value="1"/>
</dbReference>
<feature type="compositionally biased region" description="Polar residues" evidence="12">
    <location>
        <begin position="706"/>
        <end position="717"/>
    </location>
</feature>
<dbReference type="InterPro" id="IPR004953">
    <property type="entry name" value="EB1_C"/>
</dbReference>
<feature type="region of interest" description="Disordered" evidence="12">
    <location>
        <begin position="680"/>
        <end position="740"/>
    </location>
</feature>
<evidence type="ECO:0000256" key="7">
    <source>
        <dbReference type="ARBA" id="ARBA00023157"/>
    </source>
</evidence>
<dbReference type="PRINTS" id="PR00261">
    <property type="entry name" value="LDLRECEPTOR"/>
</dbReference>
<dbReference type="CDD" id="cd00112">
    <property type="entry name" value="LDLa"/>
    <property type="match status" value="5"/>
</dbReference>
<evidence type="ECO:0000256" key="11">
    <source>
        <dbReference type="PROSITE-ProRule" id="PRU00576"/>
    </source>
</evidence>
<feature type="disulfide bond" evidence="10">
    <location>
        <begin position="2084"/>
        <end position="2099"/>
    </location>
</feature>
<dbReference type="SUPFAM" id="SSF57196">
    <property type="entry name" value="EGF/Laminin"/>
    <property type="match status" value="1"/>
</dbReference>
<feature type="domain" description="Calponin-homology (CH)" evidence="14">
    <location>
        <begin position="2626"/>
        <end position="2733"/>
    </location>
</feature>
<keyword evidence="17" id="KW-0449">Lipoprotein</keyword>
<dbReference type="InterPro" id="IPR001254">
    <property type="entry name" value="Trypsin_dom"/>
</dbReference>
<keyword evidence="3" id="KW-0963">Cytoplasm</keyword>
<name>A0A4S2L1E2_9HYME</name>
<dbReference type="SUPFAM" id="SSF50494">
    <property type="entry name" value="Trypsin-like serine proteases"/>
    <property type="match status" value="1"/>
</dbReference>
<dbReference type="GO" id="GO:0051301">
    <property type="term" value="P:cell division"/>
    <property type="evidence" value="ECO:0007669"/>
    <property type="project" value="UniProtKB-KW"/>
</dbReference>
<dbReference type="SUPFAM" id="SSF47576">
    <property type="entry name" value="Calponin-homology domain, CH-domain"/>
    <property type="match status" value="2"/>
</dbReference>
<keyword evidence="7 10" id="KW-1015">Disulfide bond</keyword>
<feature type="compositionally biased region" description="Acidic residues" evidence="12">
    <location>
        <begin position="2958"/>
        <end position="2973"/>
    </location>
</feature>
<dbReference type="Gene3D" id="4.10.400.10">
    <property type="entry name" value="Low-density Lipoprotein Receptor"/>
    <property type="match status" value="5"/>
</dbReference>
<evidence type="ECO:0000259" key="15">
    <source>
        <dbReference type="PROSITE" id="PS50240"/>
    </source>
</evidence>
<dbReference type="Pfam" id="PF00307">
    <property type="entry name" value="CH"/>
    <property type="match status" value="1"/>
</dbReference>
<dbReference type="PROSITE" id="PS50068">
    <property type="entry name" value="LDLRA_2"/>
    <property type="match status" value="5"/>
</dbReference>
<feature type="disulfide bond" evidence="10">
    <location>
        <begin position="2101"/>
        <end position="2113"/>
    </location>
</feature>